<dbReference type="InterPro" id="IPR012337">
    <property type="entry name" value="RNaseH-like_sf"/>
</dbReference>
<dbReference type="EMBL" id="QDDL01000005">
    <property type="protein sequence ID" value="PVZ68285.1"/>
    <property type="molecule type" value="Genomic_DNA"/>
</dbReference>
<reference evidence="1 2" key="1">
    <citation type="submission" date="2018-04" db="EMBL/GenBank/DDBJ databases">
        <title>Thalassorhabdus spongiae gen. nov., sp. nov., isolated from a marine sponge in South-West Iceland.</title>
        <authorList>
            <person name="Knobloch S."/>
            <person name="Daussin A."/>
            <person name="Johannsson R."/>
            <person name="Marteinsson V.T."/>
        </authorList>
    </citation>
    <scope>NUCLEOTIDE SEQUENCE [LARGE SCALE GENOMIC DNA]</scope>
    <source>
        <strain evidence="1 2">Hp12</strain>
    </source>
</reference>
<protein>
    <submittedName>
        <fullName evidence="1">Uncharacterized protein</fullName>
    </submittedName>
</protein>
<dbReference type="Proteomes" id="UP000244906">
    <property type="component" value="Unassembled WGS sequence"/>
</dbReference>
<dbReference type="SUPFAM" id="SSF53098">
    <property type="entry name" value="Ribonuclease H-like"/>
    <property type="match status" value="1"/>
</dbReference>
<sequence length="265" mass="30555">MPRLHHSIPAELFQWITFLTRAIPLRSIPTFIELLIGCMLTNNGFVCEVWHTLSLQNHWTSYYKWLQQGKWSWIQLGLQLLRLVVHFLSPASVIYLELDDSLIYRKSKKAPAASLYHQHGNKANRPKYAWGQYIVTMAVSVVRDNGDITAIPFLSRLISKTGNGTKISAAKALIRVIQPVLPAAKIRLLVDSWYMKSSLVTAAMAKDWHVIGQARRDLRLYRKPEKCLKKPVGRPRKYGEQLTRIRQEQLPRRVKTWEVTKGSLC</sequence>
<proteinExistence type="predicted"/>
<organism evidence="1 2">
    <name type="scientific">Pelagibaculum spongiae</name>
    <dbReference type="NCBI Taxonomy" id="2080658"/>
    <lineage>
        <taxon>Bacteria</taxon>
        <taxon>Pseudomonadati</taxon>
        <taxon>Pseudomonadota</taxon>
        <taxon>Gammaproteobacteria</taxon>
        <taxon>Oceanospirillales</taxon>
        <taxon>Pelagibaculum</taxon>
    </lineage>
</organism>
<accession>A0A2V1GZ64</accession>
<dbReference type="OrthoDB" id="6191312at2"/>
<keyword evidence="2" id="KW-1185">Reference proteome</keyword>
<dbReference type="RefSeq" id="WP_116687614.1">
    <property type="nucleotide sequence ID" value="NZ_CAWNYD010000005.1"/>
</dbReference>
<evidence type="ECO:0000313" key="1">
    <source>
        <dbReference type="EMBL" id="PVZ68285.1"/>
    </source>
</evidence>
<evidence type="ECO:0000313" key="2">
    <source>
        <dbReference type="Proteomes" id="UP000244906"/>
    </source>
</evidence>
<dbReference type="AlphaFoldDB" id="A0A2V1GZ64"/>
<name>A0A2V1GZ64_9GAMM</name>
<gene>
    <name evidence="1" type="ORF">DC094_13430</name>
</gene>
<comment type="caution">
    <text evidence="1">The sequence shown here is derived from an EMBL/GenBank/DDBJ whole genome shotgun (WGS) entry which is preliminary data.</text>
</comment>